<evidence type="ECO:0000259" key="7">
    <source>
        <dbReference type="PROSITE" id="PS50115"/>
    </source>
</evidence>
<evidence type="ECO:0000313" key="9">
    <source>
        <dbReference type="Proteomes" id="UP000663828"/>
    </source>
</evidence>
<dbReference type="Gene3D" id="1.10.220.150">
    <property type="entry name" value="Arf GTPase activating protein"/>
    <property type="match status" value="1"/>
</dbReference>
<dbReference type="PROSITE" id="PS50115">
    <property type="entry name" value="ARFGAP"/>
    <property type="match status" value="1"/>
</dbReference>
<keyword evidence="4" id="KW-0862">Zinc</keyword>
<feature type="compositionally biased region" description="Polar residues" evidence="6">
    <location>
        <begin position="316"/>
        <end position="361"/>
    </location>
</feature>
<gene>
    <name evidence="8" type="ORF">XAT740_LOCUS13613</name>
</gene>
<protein>
    <recommendedName>
        <fullName evidence="7">Arf-GAP domain-containing protein</fullName>
    </recommendedName>
</protein>
<dbReference type="FunFam" id="1.10.220.150:FF:000014">
    <property type="entry name" value="ADP-ribosylation factor GTPase-activating protein"/>
    <property type="match status" value="1"/>
</dbReference>
<dbReference type="GO" id="GO:0000139">
    <property type="term" value="C:Golgi membrane"/>
    <property type="evidence" value="ECO:0007669"/>
    <property type="project" value="TreeGrafter"/>
</dbReference>
<organism evidence="8 9">
    <name type="scientific">Adineta ricciae</name>
    <name type="common">Rotifer</name>
    <dbReference type="NCBI Taxonomy" id="249248"/>
    <lineage>
        <taxon>Eukaryota</taxon>
        <taxon>Metazoa</taxon>
        <taxon>Spiralia</taxon>
        <taxon>Gnathifera</taxon>
        <taxon>Rotifera</taxon>
        <taxon>Eurotatoria</taxon>
        <taxon>Bdelloidea</taxon>
        <taxon>Adinetida</taxon>
        <taxon>Adinetidae</taxon>
        <taxon>Adineta</taxon>
    </lineage>
</organism>
<dbReference type="InterPro" id="IPR037278">
    <property type="entry name" value="ARFGAP/RecO"/>
</dbReference>
<proteinExistence type="predicted"/>
<feature type="region of interest" description="Disordered" evidence="6">
    <location>
        <begin position="122"/>
        <end position="190"/>
    </location>
</feature>
<dbReference type="SUPFAM" id="SSF57863">
    <property type="entry name" value="ArfGap/RecO-like zinc finger"/>
    <property type="match status" value="1"/>
</dbReference>
<dbReference type="GO" id="GO:0008270">
    <property type="term" value="F:zinc ion binding"/>
    <property type="evidence" value="ECO:0007669"/>
    <property type="project" value="UniProtKB-KW"/>
</dbReference>
<evidence type="ECO:0000313" key="8">
    <source>
        <dbReference type="EMBL" id="CAF1008920.1"/>
    </source>
</evidence>
<evidence type="ECO:0000256" key="4">
    <source>
        <dbReference type="ARBA" id="ARBA00022833"/>
    </source>
</evidence>
<accession>A0A814HCD7</accession>
<keyword evidence="1" id="KW-0343">GTPase activation</keyword>
<evidence type="ECO:0000256" key="1">
    <source>
        <dbReference type="ARBA" id="ARBA00022468"/>
    </source>
</evidence>
<keyword evidence="9" id="KW-1185">Reference proteome</keyword>
<feature type="compositionally biased region" description="Basic and acidic residues" evidence="6">
    <location>
        <begin position="362"/>
        <end position="374"/>
    </location>
</feature>
<dbReference type="GO" id="GO:0005096">
    <property type="term" value="F:GTPase activator activity"/>
    <property type="evidence" value="ECO:0007669"/>
    <property type="project" value="UniProtKB-KW"/>
</dbReference>
<evidence type="ECO:0000256" key="3">
    <source>
        <dbReference type="ARBA" id="ARBA00022771"/>
    </source>
</evidence>
<dbReference type="InterPro" id="IPR038508">
    <property type="entry name" value="ArfGAP_dom_sf"/>
</dbReference>
<dbReference type="Pfam" id="PF01412">
    <property type="entry name" value="ArfGap"/>
    <property type="match status" value="1"/>
</dbReference>
<evidence type="ECO:0000256" key="5">
    <source>
        <dbReference type="PROSITE-ProRule" id="PRU00288"/>
    </source>
</evidence>
<feature type="compositionally biased region" description="Polar residues" evidence="6">
    <location>
        <begin position="176"/>
        <end position="187"/>
    </location>
</feature>
<evidence type="ECO:0000256" key="2">
    <source>
        <dbReference type="ARBA" id="ARBA00022723"/>
    </source>
</evidence>
<feature type="compositionally biased region" description="Polar residues" evidence="6">
    <location>
        <begin position="122"/>
        <end position="135"/>
    </location>
</feature>
<dbReference type="GO" id="GO:0030100">
    <property type="term" value="P:regulation of endocytosis"/>
    <property type="evidence" value="ECO:0007669"/>
    <property type="project" value="TreeGrafter"/>
</dbReference>
<dbReference type="GO" id="GO:0032012">
    <property type="term" value="P:regulation of ARF protein signal transduction"/>
    <property type="evidence" value="ECO:0007669"/>
    <property type="project" value="TreeGrafter"/>
</dbReference>
<dbReference type="AlphaFoldDB" id="A0A814HCD7"/>
<dbReference type="PRINTS" id="PR00405">
    <property type="entry name" value="REVINTRACTNG"/>
</dbReference>
<feature type="domain" description="Arf-GAP" evidence="7">
    <location>
        <begin position="7"/>
        <end position="125"/>
    </location>
</feature>
<feature type="compositionally biased region" description="Low complexity" evidence="6">
    <location>
        <begin position="387"/>
        <end position="410"/>
    </location>
</feature>
<comment type="caution">
    <text evidence="8">The sequence shown here is derived from an EMBL/GenBank/DDBJ whole genome shotgun (WGS) entry which is preliminary data.</text>
</comment>
<evidence type="ECO:0000256" key="6">
    <source>
        <dbReference type="SAM" id="MobiDB-lite"/>
    </source>
</evidence>
<dbReference type="CDD" id="cd08830">
    <property type="entry name" value="ArfGap_ArfGap1"/>
    <property type="match status" value="1"/>
</dbReference>
<dbReference type="PANTHER" id="PTHR46395">
    <property type="entry name" value="ADP-RIBOSYLATION FACTOR GTPASE-ACTIVATING PROTEIN 1"/>
    <property type="match status" value="1"/>
</dbReference>
<dbReference type="EMBL" id="CAJNOR010000794">
    <property type="protein sequence ID" value="CAF1008920.1"/>
    <property type="molecule type" value="Genomic_DNA"/>
</dbReference>
<name>A0A814HCD7_ADIRI</name>
<dbReference type="InterPro" id="IPR001164">
    <property type="entry name" value="ArfGAP_dom"/>
</dbReference>
<feature type="compositionally biased region" description="Low complexity" evidence="6">
    <location>
        <begin position="136"/>
        <end position="149"/>
    </location>
</feature>
<feature type="region of interest" description="Disordered" evidence="6">
    <location>
        <begin position="313"/>
        <end position="455"/>
    </location>
</feature>
<dbReference type="PANTHER" id="PTHR46395:SF1">
    <property type="entry name" value="ADP-RIBOSYLATION FACTOR GTPASE-ACTIVATING PROTEIN 1"/>
    <property type="match status" value="1"/>
</dbReference>
<reference evidence="8" key="1">
    <citation type="submission" date="2021-02" db="EMBL/GenBank/DDBJ databases">
        <authorList>
            <person name="Nowell W R."/>
        </authorList>
    </citation>
    <scope>NUCLEOTIDE SEQUENCE</scope>
</reference>
<dbReference type="SMART" id="SM00105">
    <property type="entry name" value="ArfGap"/>
    <property type="match status" value="1"/>
</dbReference>
<keyword evidence="2" id="KW-0479">Metal-binding</keyword>
<sequence>MASPRTRSVLKDLKLRDDNNVCFECGALNPQWVSVSYGIFICLECSGKHRGLGVHLSFVRSVTMDKWKDLELEKMKVGGNRRAKEFLASQPDYNASTMSLQQRYNSRAAALYRDKISTQAQGKTWSENSSPAQNHSSPYVSSSSSSVSEKQSKPPPPTERAQYRASEQRSEDYGGYQNSGSGEQQYASGLGSGNPKYWGFGNTNYDASSERQSSNPDLLTSSISNMSLNAAKWAGVAKDSVFKISKTAADKASELTSKVTEQAKDGSLLTNVQTGVTSIASSVGKIGNKTWSDMQSLWSGNYHSADREDERLHNTHGYSDTNDWSSSAYQQQSSTPSTNHDSGYQNTFNSLPVAHHNQQSRSNDDVSKRERDLSFESWLNDEPAPKPSSSTTRSSSSKKTGSANSSASSKTKSEPKAKSTPAPAPAPAPAANLISFDEEKWADDDDAGWESIDTK</sequence>
<keyword evidence="3 5" id="KW-0863">Zinc-finger</keyword>
<dbReference type="Proteomes" id="UP000663828">
    <property type="component" value="Unassembled WGS sequence"/>
</dbReference>